<comment type="catalytic activity">
    <reaction evidence="2">
        <text>Ni(II)-pyridinium-3,5-bisthiocarboxylate mononucleotide = pyridinium-3,5-bisthiocarboxylate mononucleotide + Ni(2+)</text>
        <dbReference type="Rhea" id="RHEA:54784"/>
        <dbReference type="ChEBI" id="CHEBI:49786"/>
        <dbReference type="ChEBI" id="CHEBI:137372"/>
        <dbReference type="ChEBI" id="CHEBI:137373"/>
        <dbReference type="EC" id="4.99.1.12"/>
    </reaction>
</comment>
<evidence type="ECO:0000313" key="4">
    <source>
        <dbReference type="EMBL" id="MCC2188352.1"/>
    </source>
</evidence>
<keyword evidence="1 2" id="KW-0533">Nickel</keyword>
<dbReference type="AlphaFoldDB" id="A0AAE3J4D8"/>
<reference evidence="4 5" key="1">
    <citation type="submission" date="2021-10" db="EMBL/GenBank/DDBJ databases">
        <title>Anaerobic single-cell dispensing facilitates the cultivation of human gut bacteria.</title>
        <authorList>
            <person name="Afrizal A."/>
        </authorList>
    </citation>
    <scope>NUCLEOTIDE SEQUENCE [LARGE SCALE GENOMIC DNA]</scope>
    <source>
        <strain evidence="4 5">CLA-AA-H277</strain>
    </source>
</reference>
<accession>A0AAE3J4D8</accession>
<keyword evidence="5" id="KW-1185">Reference proteome</keyword>
<sequence>MGKTLYLECYSGISGDMTVGALLDLGAREEALRAALEALPLNGYEITIGRTKKCGIDACDFDVILEEEAHDHAHDEAHVHEHDHEAEHCHDGEGHVHEHIHGEESHEHQEHFHDGEAHEHSHEHLHEDSAEHSEHCHSAEGHSHDHEHSHEHTHSDHAPADHCHDHSHDHPHTHGPEAHDHHHDHVHRHYADIMHMLDEAPLKQEVRALAKKIFRIVGEAESRVHACPLEEVHFHETGAVDSIVDIVGAAACAVDLGITETYVSTIYEGQGHVWCQHGRIPVPAPAVAGIAAAEELDLAITNVSGEMVTPTGAAIAAALRTKKGLPKTFVIRKIGMGAGKKDFPHANLLRAMIIEPAMNGLPAGNAVEEPTRSVNADGDSQKNGSSAQKKSSSDETEDEIWVLETNLDDCTGEMMGLTMELLLAAGARDVNYTPIYMKKNRPACKLEVLCKEEKVSALEEVIFHQTTAIGLRKRKEVRRILPRKKETVMTPYGEVELKICTSAGETYIYPEYDSIRGLVQETGRSYQEIYQKAVEEAWKKRKND</sequence>
<evidence type="ECO:0000256" key="3">
    <source>
        <dbReference type="SAM" id="MobiDB-lite"/>
    </source>
</evidence>
<dbReference type="Pfam" id="PF01969">
    <property type="entry name" value="Ni_insertion"/>
    <property type="match status" value="2"/>
</dbReference>
<comment type="function">
    <text evidence="2">Involved in the biosynthesis of a nickel-pincer cofactor ((SCS)Ni(II) pincer complex). Binds Ni(2+), and functions in nickel delivery to pyridinium-3,5-bisthiocarboxylic acid mononucleotide (P2TMN), to form the mature cofactor. Is thus probably required for the activation of nickel-pincer cofactor-dependent enzymes.</text>
</comment>
<evidence type="ECO:0000256" key="1">
    <source>
        <dbReference type="ARBA" id="ARBA00022596"/>
    </source>
</evidence>
<dbReference type="HAMAP" id="MF_01074">
    <property type="entry name" value="LarC"/>
    <property type="match status" value="1"/>
</dbReference>
<protein>
    <recommendedName>
        <fullName evidence="2">Pyridinium-3,5-bisthiocarboxylic acid mononucleotide nickel insertion protein</fullName>
        <shortName evidence="2">P2TMN nickel insertion protein</shortName>
        <ecNumber evidence="2">4.99.1.12</ecNumber>
    </recommendedName>
    <alternativeName>
        <fullName evidence="2">Nickel-pincer cofactor biosynthesis protein LarC</fullName>
    </alternativeName>
</protein>
<dbReference type="NCBIfam" id="TIGR00299">
    <property type="entry name" value="nickel pincer cofactor biosynthesis protein LarC"/>
    <property type="match status" value="1"/>
</dbReference>
<dbReference type="GO" id="GO:0051604">
    <property type="term" value="P:protein maturation"/>
    <property type="evidence" value="ECO:0007669"/>
    <property type="project" value="UniProtKB-UniRule"/>
</dbReference>
<feature type="region of interest" description="Disordered" evidence="3">
    <location>
        <begin position="364"/>
        <end position="398"/>
    </location>
</feature>
<organism evidence="4 5">
    <name type="scientific">Fusicatenibacter faecihominis</name>
    <dbReference type="NCBI Taxonomy" id="2881276"/>
    <lineage>
        <taxon>Bacteria</taxon>
        <taxon>Bacillati</taxon>
        <taxon>Bacillota</taxon>
        <taxon>Clostridia</taxon>
        <taxon>Lachnospirales</taxon>
        <taxon>Lachnospiraceae</taxon>
        <taxon>Fusicatenibacter</taxon>
    </lineage>
</organism>
<comment type="similarity">
    <text evidence="2">Belongs to the LarC family.</text>
</comment>
<dbReference type="GO" id="GO:0016151">
    <property type="term" value="F:nickel cation binding"/>
    <property type="evidence" value="ECO:0007669"/>
    <property type="project" value="UniProtKB-UniRule"/>
</dbReference>
<keyword evidence="2" id="KW-0456">Lyase</keyword>
<name>A0AAE3J4D8_9FIRM</name>
<dbReference type="Proteomes" id="UP001197875">
    <property type="component" value="Unassembled WGS sequence"/>
</dbReference>
<dbReference type="GO" id="GO:0016829">
    <property type="term" value="F:lyase activity"/>
    <property type="evidence" value="ECO:0007669"/>
    <property type="project" value="UniProtKB-UniRule"/>
</dbReference>
<evidence type="ECO:0000313" key="5">
    <source>
        <dbReference type="Proteomes" id="UP001197875"/>
    </source>
</evidence>
<evidence type="ECO:0000256" key="2">
    <source>
        <dbReference type="HAMAP-Rule" id="MF_01074"/>
    </source>
</evidence>
<dbReference type="RefSeq" id="WP_227613968.1">
    <property type="nucleotide sequence ID" value="NZ_JAJEPR010000001.1"/>
</dbReference>
<gene>
    <name evidence="2 4" type="primary">larC</name>
    <name evidence="4" type="ORF">LKD71_00710</name>
</gene>
<dbReference type="EC" id="4.99.1.12" evidence="2"/>
<dbReference type="PANTHER" id="PTHR36566">
    <property type="entry name" value="NICKEL INSERTION PROTEIN-RELATED"/>
    <property type="match status" value="1"/>
</dbReference>
<feature type="compositionally biased region" description="Polar residues" evidence="3">
    <location>
        <begin position="381"/>
        <end position="390"/>
    </location>
</feature>
<feature type="region of interest" description="Disordered" evidence="3">
    <location>
        <begin position="101"/>
        <end position="185"/>
    </location>
</feature>
<dbReference type="EMBL" id="JAJEPR010000001">
    <property type="protein sequence ID" value="MCC2188352.1"/>
    <property type="molecule type" value="Genomic_DNA"/>
</dbReference>
<dbReference type="Gene3D" id="3.30.70.1380">
    <property type="entry name" value="Transcriptional regulatory protein pf0864 domain like"/>
    <property type="match status" value="1"/>
</dbReference>
<dbReference type="PANTHER" id="PTHR36566:SF1">
    <property type="entry name" value="PYRIDINIUM-3,5-BISTHIOCARBOXYLIC ACID MONONUCLEOTIDE NICKEL INSERTION PROTEIN"/>
    <property type="match status" value="1"/>
</dbReference>
<comment type="caution">
    <text evidence="4">The sequence shown here is derived from an EMBL/GenBank/DDBJ whole genome shotgun (WGS) entry which is preliminary data.</text>
</comment>
<proteinExistence type="inferred from homology"/>
<dbReference type="InterPro" id="IPR002822">
    <property type="entry name" value="Ni_insertion"/>
</dbReference>